<evidence type="ECO:0000259" key="5">
    <source>
        <dbReference type="PROSITE" id="PS50887"/>
    </source>
</evidence>
<keyword evidence="4" id="KW-1133">Transmembrane helix</keyword>
<dbReference type="EC" id="2.7.7.65" evidence="1"/>
<sequence length="409" mass="44449">MHLHWAALVRLLAPTLIVGAALIAREYMPDLGGDARVILVNLPYLIAVGCVVMAYQFRRLRLMLATLGITALYWLIQTHLQVSLAQPDAARLFLVASLALPLLSLYLLLIPERGMFNTFGLLFTVVFLGIAGICFPLADVLVEAATTGDSAFSARPLEGYVLSVGASKLALAVAIVGLGLVVMRNTVAESVLLGVLASGFFSLALLHLEDISAAMGIAGGLCLVWGLLRSSYAMAYRDELTGLLSRRALNERLNTLGRRYSIAMLDVDHFKRFNDKHGHDVGDEVLKLVASRVNQVGNGGIAYRYGGEEFCIIFPRRSSEDCAAALDDVRARIADYKMSIRDRRSRPQRSKDGARRRGATRVGTDEVSVTISAGVAARDEDCPDPEAVILAADSKLYKAKKTGRNRVIF</sequence>
<gene>
    <name evidence="6" type="ORF">C0039_04430</name>
</gene>
<comment type="caution">
    <text evidence="6">The sequence shown here is derived from an EMBL/GenBank/DDBJ whole genome shotgun (WGS) entry which is preliminary data.</text>
</comment>
<dbReference type="InterPro" id="IPR050469">
    <property type="entry name" value="Diguanylate_Cyclase"/>
</dbReference>
<feature type="transmembrane region" description="Helical" evidence="4">
    <location>
        <begin position="187"/>
        <end position="205"/>
    </location>
</feature>
<keyword evidence="4" id="KW-0812">Transmembrane</keyword>
<evidence type="ECO:0000313" key="7">
    <source>
        <dbReference type="Proteomes" id="UP000235005"/>
    </source>
</evidence>
<keyword evidence="7" id="KW-1185">Reference proteome</keyword>
<evidence type="ECO:0000256" key="2">
    <source>
        <dbReference type="ARBA" id="ARBA00034247"/>
    </source>
</evidence>
<reference evidence="6 7" key="1">
    <citation type="submission" date="2018-01" db="EMBL/GenBank/DDBJ databases">
        <title>The draft genome sequence of Halioglobus lutimaris HF004.</title>
        <authorList>
            <person name="Du Z.-J."/>
            <person name="Shi M.-J."/>
        </authorList>
    </citation>
    <scope>NUCLEOTIDE SEQUENCE [LARGE SCALE GENOMIC DNA]</scope>
    <source>
        <strain evidence="6 7">HF004</strain>
    </source>
</reference>
<feature type="transmembrane region" description="Helical" evidence="4">
    <location>
        <begin position="62"/>
        <end position="80"/>
    </location>
</feature>
<evidence type="ECO:0000313" key="6">
    <source>
        <dbReference type="EMBL" id="PLW70451.1"/>
    </source>
</evidence>
<dbReference type="CDD" id="cd01949">
    <property type="entry name" value="GGDEF"/>
    <property type="match status" value="1"/>
</dbReference>
<accession>A0A2N5X7J7</accession>
<dbReference type="GO" id="GO:0052621">
    <property type="term" value="F:diguanylate cyclase activity"/>
    <property type="evidence" value="ECO:0007669"/>
    <property type="project" value="UniProtKB-EC"/>
</dbReference>
<dbReference type="SUPFAM" id="SSF55073">
    <property type="entry name" value="Nucleotide cyclase"/>
    <property type="match status" value="1"/>
</dbReference>
<dbReference type="Pfam" id="PF00990">
    <property type="entry name" value="GGDEF"/>
    <property type="match status" value="1"/>
</dbReference>
<dbReference type="GO" id="GO:0005886">
    <property type="term" value="C:plasma membrane"/>
    <property type="evidence" value="ECO:0007669"/>
    <property type="project" value="TreeGrafter"/>
</dbReference>
<dbReference type="Proteomes" id="UP000235005">
    <property type="component" value="Unassembled WGS sequence"/>
</dbReference>
<dbReference type="PANTHER" id="PTHR45138">
    <property type="entry name" value="REGULATORY COMPONENTS OF SENSORY TRANSDUCTION SYSTEM"/>
    <property type="match status" value="1"/>
</dbReference>
<evidence type="ECO:0000256" key="4">
    <source>
        <dbReference type="SAM" id="Phobius"/>
    </source>
</evidence>
<keyword evidence="4" id="KW-0472">Membrane</keyword>
<dbReference type="Gene3D" id="3.30.70.270">
    <property type="match status" value="1"/>
</dbReference>
<dbReference type="PROSITE" id="PS50887">
    <property type="entry name" value="GGDEF"/>
    <property type="match status" value="1"/>
</dbReference>
<feature type="transmembrane region" description="Helical" evidence="4">
    <location>
        <begin position="160"/>
        <end position="180"/>
    </location>
</feature>
<evidence type="ECO:0000256" key="1">
    <source>
        <dbReference type="ARBA" id="ARBA00012528"/>
    </source>
</evidence>
<dbReference type="PANTHER" id="PTHR45138:SF9">
    <property type="entry name" value="DIGUANYLATE CYCLASE DGCM-RELATED"/>
    <property type="match status" value="1"/>
</dbReference>
<organism evidence="6 7">
    <name type="scientific">Pseudohalioglobus lutimaris</name>
    <dbReference type="NCBI Taxonomy" id="1737061"/>
    <lineage>
        <taxon>Bacteria</taxon>
        <taxon>Pseudomonadati</taxon>
        <taxon>Pseudomonadota</taxon>
        <taxon>Gammaproteobacteria</taxon>
        <taxon>Cellvibrionales</taxon>
        <taxon>Halieaceae</taxon>
        <taxon>Pseudohalioglobus</taxon>
    </lineage>
</organism>
<evidence type="ECO:0000256" key="3">
    <source>
        <dbReference type="SAM" id="MobiDB-lite"/>
    </source>
</evidence>
<dbReference type="GO" id="GO:1902201">
    <property type="term" value="P:negative regulation of bacterial-type flagellum-dependent cell motility"/>
    <property type="evidence" value="ECO:0007669"/>
    <property type="project" value="TreeGrafter"/>
</dbReference>
<feature type="transmembrane region" description="Helical" evidence="4">
    <location>
        <begin position="92"/>
        <end position="109"/>
    </location>
</feature>
<feature type="domain" description="GGDEF" evidence="5">
    <location>
        <begin position="258"/>
        <end position="409"/>
    </location>
</feature>
<dbReference type="NCBIfam" id="TIGR00254">
    <property type="entry name" value="GGDEF"/>
    <property type="match status" value="1"/>
</dbReference>
<dbReference type="InterPro" id="IPR029787">
    <property type="entry name" value="Nucleotide_cyclase"/>
</dbReference>
<feature type="transmembrane region" description="Helical" evidence="4">
    <location>
        <begin position="211"/>
        <end position="228"/>
    </location>
</feature>
<feature type="region of interest" description="Disordered" evidence="3">
    <location>
        <begin position="341"/>
        <end position="363"/>
    </location>
</feature>
<name>A0A2N5X7J7_9GAMM</name>
<dbReference type="GO" id="GO:0043709">
    <property type="term" value="P:cell adhesion involved in single-species biofilm formation"/>
    <property type="evidence" value="ECO:0007669"/>
    <property type="project" value="TreeGrafter"/>
</dbReference>
<dbReference type="AlphaFoldDB" id="A0A2N5X7J7"/>
<dbReference type="SMART" id="SM00267">
    <property type="entry name" value="GGDEF"/>
    <property type="match status" value="1"/>
</dbReference>
<dbReference type="EMBL" id="PKUS01000002">
    <property type="protein sequence ID" value="PLW70451.1"/>
    <property type="molecule type" value="Genomic_DNA"/>
</dbReference>
<comment type="catalytic activity">
    <reaction evidence="2">
        <text>2 GTP = 3',3'-c-di-GMP + 2 diphosphate</text>
        <dbReference type="Rhea" id="RHEA:24898"/>
        <dbReference type="ChEBI" id="CHEBI:33019"/>
        <dbReference type="ChEBI" id="CHEBI:37565"/>
        <dbReference type="ChEBI" id="CHEBI:58805"/>
        <dbReference type="EC" id="2.7.7.65"/>
    </reaction>
</comment>
<proteinExistence type="predicted"/>
<feature type="transmembrane region" description="Helical" evidence="4">
    <location>
        <begin position="121"/>
        <end position="140"/>
    </location>
</feature>
<dbReference type="InterPro" id="IPR043128">
    <property type="entry name" value="Rev_trsase/Diguanyl_cyclase"/>
</dbReference>
<dbReference type="InterPro" id="IPR000160">
    <property type="entry name" value="GGDEF_dom"/>
</dbReference>
<protein>
    <recommendedName>
        <fullName evidence="1">diguanylate cyclase</fullName>
        <ecNumber evidence="1">2.7.7.65</ecNumber>
    </recommendedName>
</protein>
<feature type="transmembrane region" description="Helical" evidence="4">
    <location>
        <begin position="35"/>
        <end position="55"/>
    </location>
</feature>